<feature type="region of interest" description="Disordered" evidence="1">
    <location>
        <begin position="1"/>
        <end position="86"/>
    </location>
</feature>
<organism evidence="2 3">
    <name type="scientific">Echria macrotheca</name>
    <dbReference type="NCBI Taxonomy" id="438768"/>
    <lineage>
        <taxon>Eukaryota</taxon>
        <taxon>Fungi</taxon>
        <taxon>Dikarya</taxon>
        <taxon>Ascomycota</taxon>
        <taxon>Pezizomycotina</taxon>
        <taxon>Sordariomycetes</taxon>
        <taxon>Sordariomycetidae</taxon>
        <taxon>Sordariales</taxon>
        <taxon>Schizotheciaceae</taxon>
        <taxon>Echria</taxon>
    </lineage>
</organism>
<gene>
    <name evidence="2" type="ORF">QBC47DRAFT_381115</name>
</gene>
<dbReference type="Proteomes" id="UP001239445">
    <property type="component" value="Unassembled WGS sequence"/>
</dbReference>
<comment type="caution">
    <text evidence="2">The sequence shown here is derived from an EMBL/GenBank/DDBJ whole genome shotgun (WGS) entry which is preliminary data.</text>
</comment>
<evidence type="ECO:0000256" key="1">
    <source>
        <dbReference type="SAM" id="MobiDB-lite"/>
    </source>
</evidence>
<dbReference type="PANTHER" id="PTHR37848">
    <property type="entry name" value="EXPRESSED PROTEIN"/>
    <property type="match status" value="1"/>
</dbReference>
<sequence>MDAAAASEKARVQQSYDNSSTSTPVSPLAAAPSPTPASPSGGSNTVPMSTEELSDGDRIPMPPPYSGPSSSSAEPAPEPAPKGPQFYPGLPALDYRLYSPPLFTLTDDATAIKTSAPYLSSSAAALVDLVRAQSTIPPKPQIHISGKRNGHKLDFYVKLNLMNLLVPDDPRNRIDYIRCVADGEVAYRGGIKPSAEPEVGDGGLEEWARRFVEDQAAVKSFCLERVVANLDINWIEGQVRSLVASTGYKGVVSVTFPVTHAKVVVQNPDRVNKFFTSVTTLFAGKKKYEVVKAVWPFATNRAGEAGRRCVVQSEETWWKEWRDPIKYAIATKRQGWVTNEDKLEAIMEGRGKGLSVVDWGPEY</sequence>
<evidence type="ECO:0000313" key="2">
    <source>
        <dbReference type="EMBL" id="KAK1755730.1"/>
    </source>
</evidence>
<dbReference type="AlphaFoldDB" id="A0AAJ0FC16"/>
<dbReference type="EMBL" id="MU839833">
    <property type="protein sequence ID" value="KAK1755730.1"/>
    <property type="molecule type" value="Genomic_DNA"/>
</dbReference>
<feature type="compositionally biased region" description="Low complexity" evidence="1">
    <location>
        <begin position="19"/>
        <end position="32"/>
    </location>
</feature>
<proteinExistence type="predicted"/>
<dbReference type="PANTHER" id="PTHR37848:SF1">
    <property type="entry name" value="SUN DOMAIN-CONTAINING PROTEIN"/>
    <property type="match status" value="1"/>
</dbReference>
<evidence type="ECO:0000313" key="3">
    <source>
        <dbReference type="Proteomes" id="UP001239445"/>
    </source>
</evidence>
<reference evidence="2" key="1">
    <citation type="submission" date="2023-06" db="EMBL/GenBank/DDBJ databases">
        <title>Genome-scale phylogeny and comparative genomics of the fungal order Sordariales.</title>
        <authorList>
            <consortium name="Lawrence Berkeley National Laboratory"/>
            <person name="Hensen N."/>
            <person name="Bonometti L."/>
            <person name="Westerberg I."/>
            <person name="Brannstrom I.O."/>
            <person name="Guillou S."/>
            <person name="Cros-Aarteil S."/>
            <person name="Calhoun S."/>
            <person name="Haridas S."/>
            <person name="Kuo A."/>
            <person name="Mondo S."/>
            <person name="Pangilinan J."/>
            <person name="Riley R."/>
            <person name="Labutti K."/>
            <person name="Andreopoulos B."/>
            <person name="Lipzen A."/>
            <person name="Chen C."/>
            <person name="Yanf M."/>
            <person name="Daum C."/>
            <person name="Ng V."/>
            <person name="Clum A."/>
            <person name="Steindorff A."/>
            <person name="Ohm R."/>
            <person name="Martin F."/>
            <person name="Silar P."/>
            <person name="Natvig D."/>
            <person name="Lalanne C."/>
            <person name="Gautier V."/>
            <person name="Ament-Velasquez S.L."/>
            <person name="Kruys A."/>
            <person name="Hutchinson M.I."/>
            <person name="Powell A.J."/>
            <person name="Barry K."/>
            <person name="Miller A.N."/>
            <person name="Grigoriev I.V."/>
            <person name="Debuchy R."/>
            <person name="Gladieux P."/>
            <person name="Thoren M.H."/>
            <person name="Johannesson H."/>
        </authorList>
    </citation>
    <scope>NUCLEOTIDE SEQUENCE</scope>
    <source>
        <strain evidence="2">PSN4</strain>
    </source>
</reference>
<accession>A0AAJ0FC16</accession>
<keyword evidence="3" id="KW-1185">Reference proteome</keyword>
<name>A0AAJ0FC16_9PEZI</name>
<protein>
    <submittedName>
        <fullName evidence="2">Uncharacterized protein</fullName>
    </submittedName>
</protein>